<dbReference type="WBParaSite" id="NBR_0001196601-mRNA-1">
    <property type="protein sequence ID" value="NBR_0001196601-mRNA-1"/>
    <property type="gene ID" value="NBR_0001196601"/>
</dbReference>
<proteinExistence type="predicted"/>
<protein>
    <submittedName>
        <fullName evidence="3">MOSC domain-containing protein</fullName>
    </submittedName>
</protein>
<evidence type="ECO:0000313" key="3">
    <source>
        <dbReference type="WBParaSite" id="NBR_0001196601-mRNA-1"/>
    </source>
</evidence>
<evidence type="ECO:0000313" key="2">
    <source>
        <dbReference type="Proteomes" id="UP000271162"/>
    </source>
</evidence>
<dbReference type="AlphaFoldDB" id="A0A0N4Y756"/>
<gene>
    <name evidence="1" type="ORF">NBR_LOCUS11967</name>
</gene>
<name>A0A0N4Y756_NIPBR</name>
<reference evidence="1 2" key="2">
    <citation type="submission" date="2018-11" db="EMBL/GenBank/DDBJ databases">
        <authorList>
            <consortium name="Pathogen Informatics"/>
        </authorList>
    </citation>
    <scope>NUCLEOTIDE SEQUENCE [LARGE SCALE GENOMIC DNA]</scope>
</reference>
<sequence length="86" mass="9762">MPRLPVSSISSLQRKAEWTELGRPSDSTWFTRAFTAEKRVTKVGDDIRAVSDFFGFQPAQFCKLKMADLPIRDIMVLTNNGDKIVQ</sequence>
<reference evidence="3" key="1">
    <citation type="submission" date="2017-02" db="UniProtKB">
        <authorList>
            <consortium name="WormBaseParasite"/>
        </authorList>
    </citation>
    <scope>IDENTIFICATION</scope>
</reference>
<keyword evidence="2" id="KW-1185">Reference proteome</keyword>
<accession>A0A0N4Y756</accession>
<dbReference type="Proteomes" id="UP000271162">
    <property type="component" value="Unassembled WGS sequence"/>
</dbReference>
<dbReference type="EMBL" id="UYSL01020642">
    <property type="protein sequence ID" value="VDL75556.1"/>
    <property type="molecule type" value="Genomic_DNA"/>
</dbReference>
<organism evidence="3">
    <name type="scientific">Nippostrongylus brasiliensis</name>
    <name type="common">Rat hookworm</name>
    <dbReference type="NCBI Taxonomy" id="27835"/>
    <lineage>
        <taxon>Eukaryota</taxon>
        <taxon>Metazoa</taxon>
        <taxon>Ecdysozoa</taxon>
        <taxon>Nematoda</taxon>
        <taxon>Chromadorea</taxon>
        <taxon>Rhabditida</taxon>
        <taxon>Rhabditina</taxon>
        <taxon>Rhabditomorpha</taxon>
        <taxon>Strongyloidea</taxon>
        <taxon>Heligmosomidae</taxon>
        <taxon>Nippostrongylus</taxon>
    </lineage>
</organism>
<evidence type="ECO:0000313" key="1">
    <source>
        <dbReference type="EMBL" id="VDL75556.1"/>
    </source>
</evidence>